<feature type="domain" description="Autophagy protein ATG5 alpha-helical bundle region" evidence="8">
    <location>
        <begin position="78"/>
        <end position="125"/>
    </location>
</feature>
<dbReference type="InterPro" id="IPR042526">
    <property type="entry name" value="Atg5_HR"/>
</dbReference>
<evidence type="ECO:0000259" key="7">
    <source>
        <dbReference type="Pfam" id="PF04106"/>
    </source>
</evidence>
<evidence type="ECO:0000256" key="3">
    <source>
        <dbReference type="ARBA" id="ARBA00022499"/>
    </source>
</evidence>
<evidence type="ECO:0000256" key="1">
    <source>
        <dbReference type="ARBA" id="ARBA00004623"/>
    </source>
</evidence>
<dbReference type="InterPro" id="IPR007239">
    <property type="entry name" value="Atg5"/>
</dbReference>
<dbReference type="Pfam" id="PF20637">
    <property type="entry name" value="ATG5_HBR"/>
    <property type="match status" value="1"/>
</dbReference>
<comment type="function">
    <text evidence="6">Involved in autophagic vesicle formation.</text>
</comment>
<evidence type="ECO:0000256" key="6">
    <source>
        <dbReference type="RuleBase" id="RU361202"/>
    </source>
</evidence>
<evidence type="ECO:0000256" key="2">
    <source>
        <dbReference type="ARBA" id="ARBA00006910"/>
    </source>
</evidence>
<accession>A0ABY7EF01</accession>
<dbReference type="Gene3D" id="1.10.246.190">
    <property type="entry name" value="Autophagy protein Apg5, helix rich domain"/>
    <property type="match status" value="1"/>
</dbReference>
<dbReference type="PANTHER" id="PTHR13040:SF2">
    <property type="entry name" value="AUTOPHAGY PROTEIN 5"/>
    <property type="match status" value="1"/>
</dbReference>
<dbReference type="InterPro" id="IPR048939">
    <property type="entry name" value="ATG5_UblA"/>
</dbReference>
<protein>
    <recommendedName>
        <fullName evidence="6">Autophagy protein 5</fullName>
    </recommendedName>
</protein>
<evidence type="ECO:0000259" key="9">
    <source>
        <dbReference type="Pfam" id="PF20638"/>
    </source>
</evidence>
<keyword evidence="4 6" id="KW-0832">Ubl conjugation</keyword>
<evidence type="ECO:0000256" key="4">
    <source>
        <dbReference type="ARBA" id="ARBA00022843"/>
    </source>
</evidence>
<keyword evidence="11" id="KW-1185">Reference proteome</keyword>
<evidence type="ECO:0000313" key="11">
    <source>
        <dbReference type="Proteomes" id="UP001164746"/>
    </source>
</evidence>
<keyword evidence="6" id="KW-0472">Membrane</keyword>
<proteinExistence type="inferred from homology"/>
<dbReference type="InterPro" id="IPR048318">
    <property type="entry name" value="ATG5_UblB"/>
</dbReference>
<dbReference type="Pfam" id="PF04106">
    <property type="entry name" value="ATG5_UblB"/>
    <property type="match status" value="1"/>
</dbReference>
<keyword evidence="5 6" id="KW-0072">Autophagy</keyword>
<comment type="subunit">
    <text evidence="6">Conjugated with ATG12.</text>
</comment>
<evidence type="ECO:0000313" key="10">
    <source>
        <dbReference type="EMBL" id="WAR08600.1"/>
    </source>
</evidence>
<feature type="domain" description="Autophagy protein ATG5 UblA" evidence="9">
    <location>
        <begin position="12"/>
        <end position="65"/>
    </location>
</feature>
<dbReference type="PANTHER" id="PTHR13040">
    <property type="entry name" value="AUTOPHAGY PROTEIN 5"/>
    <property type="match status" value="1"/>
</dbReference>
<keyword evidence="3 6" id="KW-1017">Isopeptide bond</keyword>
<comment type="similarity">
    <text evidence="2 6">Belongs to the ATG5 family.</text>
</comment>
<dbReference type="InterPro" id="IPR048940">
    <property type="entry name" value="ATG5_HBR"/>
</dbReference>
<gene>
    <name evidence="10" type="ORF">MAR_018558</name>
</gene>
<dbReference type="Gene3D" id="3.10.20.90">
    <property type="entry name" value="Phosphatidylinositol 3-kinase Catalytic Subunit, Chain A, domain 1"/>
    <property type="match status" value="1"/>
</dbReference>
<reference evidence="10" key="1">
    <citation type="submission" date="2022-11" db="EMBL/GenBank/DDBJ databases">
        <title>Centuries of genome instability and evolution in soft-shell clam transmissible cancer (bioRxiv).</title>
        <authorList>
            <person name="Hart S.F.M."/>
            <person name="Yonemitsu M.A."/>
            <person name="Giersch R.M."/>
            <person name="Beal B.F."/>
            <person name="Arriagada G."/>
            <person name="Davis B.W."/>
            <person name="Ostrander E.A."/>
            <person name="Goff S.P."/>
            <person name="Metzger M.J."/>
        </authorList>
    </citation>
    <scope>NUCLEOTIDE SEQUENCE</scope>
    <source>
        <strain evidence="10">MELC-2E11</strain>
        <tissue evidence="10">Siphon/mantle</tissue>
    </source>
</reference>
<dbReference type="Proteomes" id="UP001164746">
    <property type="component" value="Chromosome 6"/>
</dbReference>
<evidence type="ECO:0000259" key="8">
    <source>
        <dbReference type="Pfam" id="PF20637"/>
    </source>
</evidence>
<feature type="domain" description="Autophagy protein ATG5 UblB" evidence="7">
    <location>
        <begin position="134"/>
        <end position="213"/>
    </location>
</feature>
<sequence>MGDDRAILRENWDGRIPVCFSLAEDEIEQEKPENVFAHVPRQSYFPLVTEKVSKYFSQHVDKEKEFPESELLHCPGREAVESVFMSTVKEADALKHRSSIINSMQKKDHKNMFDQFWPINKKLMENTDEESIKYIPFRIYQSETGFIQKLFRPFSEEGQEHTLDDLIKHVLPDLDEDGNKRVLIQGIEVPGETPILWLSEHLSYPDNFLHICVVNQPSMTISDHW</sequence>
<dbReference type="Gene3D" id="3.10.20.620">
    <property type="match status" value="1"/>
</dbReference>
<name>A0ABY7EF01_MYAAR</name>
<comment type="subcellular location">
    <subcellularLocation>
        <location evidence="1 6">Preautophagosomal structure membrane</location>
        <topology evidence="1 6">Peripheral membrane protein</topology>
    </subcellularLocation>
</comment>
<dbReference type="InterPro" id="IPR042527">
    <property type="entry name" value="Atg5_UblA_dom_sf"/>
</dbReference>
<organism evidence="10 11">
    <name type="scientific">Mya arenaria</name>
    <name type="common">Soft-shell clam</name>
    <dbReference type="NCBI Taxonomy" id="6604"/>
    <lineage>
        <taxon>Eukaryota</taxon>
        <taxon>Metazoa</taxon>
        <taxon>Spiralia</taxon>
        <taxon>Lophotrochozoa</taxon>
        <taxon>Mollusca</taxon>
        <taxon>Bivalvia</taxon>
        <taxon>Autobranchia</taxon>
        <taxon>Heteroconchia</taxon>
        <taxon>Euheterodonta</taxon>
        <taxon>Imparidentia</taxon>
        <taxon>Neoheterodontei</taxon>
        <taxon>Myida</taxon>
        <taxon>Myoidea</taxon>
        <taxon>Myidae</taxon>
        <taxon>Mya</taxon>
    </lineage>
</organism>
<dbReference type="EMBL" id="CP111017">
    <property type="protein sequence ID" value="WAR08600.1"/>
    <property type="molecule type" value="Genomic_DNA"/>
</dbReference>
<dbReference type="Pfam" id="PF20638">
    <property type="entry name" value="ATG5_UblA"/>
    <property type="match status" value="1"/>
</dbReference>
<evidence type="ECO:0000256" key="5">
    <source>
        <dbReference type="ARBA" id="ARBA00023006"/>
    </source>
</evidence>